<feature type="transmembrane region" description="Helical" evidence="7">
    <location>
        <begin position="175"/>
        <end position="199"/>
    </location>
</feature>
<keyword evidence="5 7" id="KW-0472">Membrane</keyword>
<feature type="transmembrane region" description="Helical" evidence="7">
    <location>
        <begin position="603"/>
        <end position="620"/>
    </location>
</feature>
<dbReference type="GO" id="GO:0022857">
    <property type="term" value="F:transmembrane transporter activity"/>
    <property type="evidence" value="ECO:0007669"/>
    <property type="project" value="InterPro"/>
</dbReference>
<organism evidence="9 10">
    <name type="scientific">Botryobasidium botryosum (strain FD-172 SS1)</name>
    <dbReference type="NCBI Taxonomy" id="930990"/>
    <lineage>
        <taxon>Eukaryota</taxon>
        <taxon>Fungi</taxon>
        <taxon>Dikarya</taxon>
        <taxon>Basidiomycota</taxon>
        <taxon>Agaricomycotina</taxon>
        <taxon>Agaricomycetes</taxon>
        <taxon>Cantharellales</taxon>
        <taxon>Botryobasidiaceae</taxon>
        <taxon>Botryobasidium</taxon>
    </lineage>
</organism>
<dbReference type="Gene3D" id="1.20.1250.20">
    <property type="entry name" value="MFS general substrate transporter like domains"/>
    <property type="match status" value="2"/>
</dbReference>
<evidence type="ECO:0000256" key="7">
    <source>
        <dbReference type="SAM" id="Phobius"/>
    </source>
</evidence>
<sequence length="636" mass="69103">MRSPSVTRRGSGIFTDYDIEEEADWEHDDESDGRTPLDRTIDRIGMGYYQWSLLALCGFGWMADNMWLQAIAIVLPRVQDQYHVSDQRIGWLSASTFFGMMIGAVGWGTCSDLVGRVTAFKATLTLASLFGCLACISTSFTGLCTILFFLGTAVGGSMPTDGTLLLENVPRKKQYLLTALSVFFSLGAVLSAVVGMIIIPRYSCPENIQTSADAPPCDVDTQNKGWKYMFGVLTFITMLMFVARIFFFRIHESPRYLVHAGRSAEAVHALQNISKANGAPMKLSLKDVEDHQSSASSSSVNTPADEHERTLLGRTSPPAPPSPPKYLTPPDQADYHATGTSPEPPLANGAYSFHTATEEVADPFLSYAAPSDHDADEDEDEEEPKPRHPRLASSSSYLDYGKDDGILSKLPKWLARPLRGWTQRVGVLFTPTWRRTTVLVWAAWGLMSLGFTMFNVFLPKLLENRMRDAPGGAPGGDRWQVMLEVLLFTIGGTPGALLGAWMIETPLGRKKSLALSTALTGLLCLAFVYVSSPSRMVMMGIEVGISLASTTMWAVLYGMTPEIFTPEVRGTAGGSASAINRIGGMIAPLLGGSMMVIDKSLPVYISSVVLLFAACCVLALPHESAEEVVSAGQVEE</sequence>
<reference evidence="10" key="1">
    <citation type="journal article" date="2014" name="Proc. Natl. Acad. Sci. U.S.A.">
        <title>Extensive sampling of basidiomycete genomes demonstrates inadequacy of the white-rot/brown-rot paradigm for wood decay fungi.</title>
        <authorList>
            <person name="Riley R."/>
            <person name="Salamov A.A."/>
            <person name="Brown D.W."/>
            <person name="Nagy L.G."/>
            <person name="Floudas D."/>
            <person name="Held B.W."/>
            <person name="Levasseur A."/>
            <person name="Lombard V."/>
            <person name="Morin E."/>
            <person name="Otillar R."/>
            <person name="Lindquist E.A."/>
            <person name="Sun H."/>
            <person name="LaButti K.M."/>
            <person name="Schmutz J."/>
            <person name="Jabbour D."/>
            <person name="Luo H."/>
            <person name="Baker S.E."/>
            <person name="Pisabarro A.G."/>
            <person name="Walton J.D."/>
            <person name="Blanchette R.A."/>
            <person name="Henrissat B."/>
            <person name="Martin F."/>
            <person name="Cullen D."/>
            <person name="Hibbett D.S."/>
            <person name="Grigoriev I.V."/>
        </authorList>
    </citation>
    <scope>NUCLEOTIDE SEQUENCE [LARGE SCALE GENOMIC DNA]</scope>
    <source>
        <strain evidence="10">FD-172 SS1</strain>
    </source>
</reference>
<dbReference type="CDD" id="cd17316">
    <property type="entry name" value="MFS_SV2_like"/>
    <property type="match status" value="1"/>
</dbReference>
<keyword evidence="10" id="KW-1185">Reference proteome</keyword>
<keyword evidence="3 7" id="KW-0812">Transmembrane</keyword>
<evidence type="ECO:0000256" key="5">
    <source>
        <dbReference type="ARBA" id="ARBA00023136"/>
    </source>
</evidence>
<keyword evidence="4 7" id="KW-1133">Transmembrane helix</keyword>
<dbReference type="PANTHER" id="PTHR23511">
    <property type="entry name" value="SYNAPTIC VESICLE GLYCOPROTEIN 2"/>
    <property type="match status" value="1"/>
</dbReference>
<feature type="compositionally biased region" description="Acidic residues" evidence="6">
    <location>
        <begin position="374"/>
        <end position="383"/>
    </location>
</feature>
<gene>
    <name evidence="9" type="ORF">BOTBODRAFT_62009</name>
</gene>
<dbReference type="InterPro" id="IPR005828">
    <property type="entry name" value="MFS_sugar_transport-like"/>
</dbReference>
<dbReference type="SUPFAM" id="SSF103473">
    <property type="entry name" value="MFS general substrate transporter"/>
    <property type="match status" value="1"/>
</dbReference>
<feature type="transmembrane region" description="Helical" evidence="7">
    <location>
        <begin position="228"/>
        <end position="247"/>
    </location>
</feature>
<dbReference type="PANTHER" id="PTHR23511:SF5">
    <property type="entry name" value="MAJOR FACILITATOR-TYPE TRANSPORTER HXNZ-RELATED"/>
    <property type="match status" value="1"/>
</dbReference>
<evidence type="ECO:0000313" key="10">
    <source>
        <dbReference type="Proteomes" id="UP000027195"/>
    </source>
</evidence>
<feature type="domain" description="Major facilitator superfamily (MFS) profile" evidence="8">
    <location>
        <begin position="53"/>
        <end position="625"/>
    </location>
</feature>
<feature type="transmembrane region" description="Helical" evidence="7">
    <location>
        <begin position="89"/>
        <end position="107"/>
    </location>
</feature>
<dbReference type="PROSITE" id="PS50850">
    <property type="entry name" value="MFS"/>
    <property type="match status" value="1"/>
</dbReference>
<feature type="transmembrane region" description="Helical" evidence="7">
    <location>
        <begin position="127"/>
        <end position="154"/>
    </location>
</feature>
<evidence type="ECO:0000259" key="8">
    <source>
        <dbReference type="PROSITE" id="PS50850"/>
    </source>
</evidence>
<dbReference type="EMBL" id="KL198017">
    <property type="protein sequence ID" value="KDQ20952.1"/>
    <property type="molecule type" value="Genomic_DNA"/>
</dbReference>
<feature type="transmembrane region" description="Helical" evidence="7">
    <location>
        <begin position="578"/>
        <end position="597"/>
    </location>
</feature>
<feature type="transmembrane region" description="Helical" evidence="7">
    <location>
        <begin position="478"/>
        <end position="501"/>
    </location>
</feature>
<dbReference type="Proteomes" id="UP000027195">
    <property type="component" value="Unassembled WGS sequence"/>
</dbReference>
<feature type="region of interest" description="Disordered" evidence="6">
    <location>
        <begin position="287"/>
        <end position="350"/>
    </location>
</feature>
<keyword evidence="2" id="KW-0813">Transport</keyword>
<evidence type="ECO:0000256" key="3">
    <source>
        <dbReference type="ARBA" id="ARBA00022692"/>
    </source>
</evidence>
<feature type="transmembrane region" description="Helical" evidence="7">
    <location>
        <begin position="438"/>
        <end position="458"/>
    </location>
</feature>
<dbReference type="HOGENOM" id="CLU_001265_52_3_1"/>
<evidence type="ECO:0000256" key="4">
    <source>
        <dbReference type="ARBA" id="ARBA00022989"/>
    </source>
</evidence>
<feature type="compositionally biased region" description="Pro residues" evidence="6">
    <location>
        <begin position="317"/>
        <end position="327"/>
    </location>
</feature>
<dbReference type="InterPro" id="IPR036259">
    <property type="entry name" value="MFS_trans_sf"/>
</dbReference>
<evidence type="ECO:0000256" key="6">
    <source>
        <dbReference type="SAM" id="MobiDB-lite"/>
    </source>
</evidence>
<dbReference type="GO" id="GO:0016020">
    <property type="term" value="C:membrane"/>
    <property type="evidence" value="ECO:0007669"/>
    <property type="project" value="UniProtKB-SubCell"/>
</dbReference>
<comment type="subcellular location">
    <subcellularLocation>
        <location evidence="1">Membrane</location>
        <topology evidence="1">Multi-pass membrane protein</topology>
    </subcellularLocation>
</comment>
<evidence type="ECO:0000256" key="2">
    <source>
        <dbReference type="ARBA" id="ARBA00022448"/>
    </source>
</evidence>
<name>A0A067NA05_BOTB1</name>
<dbReference type="InterPro" id="IPR011701">
    <property type="entry name" value="MFS"/>
</dbReference>
<proteinExistence type="predicted"/>
<feature type="transmembrane region" description="Helical" evidence="7">
    <location>
        <begin position="536"/>
        <end position="557"/>
    </location>
</feature>
<dbReference type="InParanoid" id="A0A067NA05"/>
<protein>
    <recommendedName>
        <fullName evidence="8">Major facilitator superfamily (MFS) profile domain-containing protein</fullName>
    </recommendedName>
</protein>
<feature type="region of interest" description="Disordered" evidence="6">
    <location>
        <begin position="368"/>
        <end position="396"/>
    </location>
</feature>
<dbReference type="Pfam" id="PF00083">
    <property type="entry name" value="Sugar_tr"/>
    <property type="match status" value="1"/>
</dbReference>
<evidence type="ECO:0000256" key="1">
    <source>
        <dbReference type="ARBA" id="ARBA00004141"/>
    </source>
</evidence>
<dbReference type="Pfam" id="PF07690">
    <property type="entry name" value="MFS_1"/>
    <property type="match status" value="1"/>
</dbReference>
<accession>A0A067NA05</accession>
<dbReference type="STRING" id="930990.A0A067NA05"/>
<dbReference type="AlphaFoldDB" id="A0A067NA05"/>
<dbReference type="InterPro" id="IPR020846">
    <property type="entry name" value="MFS_dom"/>
</dbReference>
<evidence type="ECO:0000313" key="9">
    <source>
        <dbReference type="EMBL" id="KDQ20952.1"/>
    </source>
</evidence>
<feature type="transmembrane region" description="Helical" evidence="7">
    <location>
        <begin position="513"/>
        <end position="530"/>
    </location>
</feature>
<dbReference type="OrthoDB" id="4139357at2759"/>